<evidence type="ECO:0000256" key="7">
    <source>
        <dbReference type="ARBA" id="ARBA00023053"/>
    </source>
</evidence>
<keyword evidence="6 13" id="KW-1133">Transmembrane helix</keyword>
<dbReference type="PANTHER" id="PTHR11690:SF288">
    <property type="entry name" value="AMILORIDE-SENSITIVE NA+ CHANNEL-RELATED"/>
    <property type="match status" value="1"/>
</dbReference>
<feature type="transmembrane region" description="Helical" evidence="13">
    <location>
        <begin position="438"/>
        <end position="461"/>
    </location>
</feature>
<evidence type="ECO:0000256" key="10">
    <source>
        <dbReference type="ARBA" id="ARBA00023201"/>
    </source>
</evidence>
<feature type="transmembrane region" description="Helical" evidence="13">
    <location>
        <begin position="34"/>
        <end position="55"/>
    </location>
</feature>
<dbReference type="GeneID" id="113510441"/>
<dbReference type="PANTHER" id="PTHR11690">
    <property type="entry name" value="AMILORIDE-SENSITIVE SODIUM CHANNEL-RELATED"/>
    <property type="match status" value="1"/>
</dbReference>
<proteinExistence type="inferred from homology"/>
<evidence type="ECO:0000256" key="1">
    <source>
        <dbReference type="ARBA" id="ARBA00004141"/>
    </source>
</evidence>
<keyword evidence="11 12" id="KW-0407">Ion channel</keyword>
<evidence type="ECO:0000313" key="15">
    <source>
        <dbReference type="RefSeq" id="XP_052756545.1"/>
    </source>
</evidence>
<evidence type="ECO:0000256" key="12">
    <source>
        <dbReference type="RuleBase" id="RU000679"/>
    </source>
</evidence>
<evidence type="ECO:0000256" key="4">
    <source>
        <dbReference type="ARBA" id="ARBA00022461"/>
    </source>
</evidence>
<accession>A0ABM3MYX6</accession>
<sequence length="485" mass="56724">MEGNFRNLFRKFCLEGSFIGLKYFYIYPDFVSRCFWMVNTVLTLGLSWTLVYLLYNRFNDRPTRITIENQYEMMKNMPYPSITICSPNQITISSMKHFNKTLVDGDITFDLERVLPQLLGFYVPLQVWDAPGLEQLQKVINLNRYTVPEVINLMPQRCDRFLKLCILQRKSYPHCRGLFRPILTTNGHCCIFNNIYYFENKRRNEKDFNFLNWKVKSFGPMEPLTVVTDYEPDDALDGTIVNAGSIRIMINDMYEFPADEETKLVHPYTESFHIIHVSYTYCSEDVRALPSSSRNCFFNDEQHLPFFGDYRNSDCDQLCYVKAVEAACDCMLYYVPYVKAQRACNFTSISCIVKAKLHIFKWLTSENCDCPRDCDSRRYTTDMTVGNLDALPYVMTNSFTDLKLNKSSSIMHFYFPNPVYVKQKQETVMSLISITSNLGGVFGLCLGCSSISILEILFYIYKTIKNSISRKSKQLQLEREVFYYN</sequence>
<dbReference type="Pfam" id="PF00858">
    <property type="entry name" value="ASC"/>
    <property type="match status" value="1"/>
</dbReference>
<protein>
    <submittedName>
        <fullName evidence="15">Sodium channel protein Nach-like</fullName>
    </submittedName>
</protein>
<comment type="similarity">
    <text evidence="2 12">Belongs to the amiloride-sensitive sodium channel (TC 1.A.6) family.</text>
</comment>
<dbReference type="Gene3D" id="1.10.287.770">
    <property type="entry name" value="YojJ-like"/>
    <property type="match status" value="1"/>
</dbReference>
<keyword evidence="10 12" id="KW-0739">Sodium transport</keyword>
<evidence type="ECO:0000256" key="8">
    <source>
        <dbReference type="ARBA" id="ARBA00023065"/>
    </source>
</evidence>
<evidence type="ECO:0000313" key="14">
    <source>
        <dbReference type="Proteomes" id="UP001652740"/>
    </source>
</evidence>
<dbReference type="InterPro" id="IPR001873">
    <property type="entry name" value="ENaC"/>
</dbReference>
<evidence type="ECO:0000256" key="6">
    <source>
        <dbReference type="ARBA" id="ARBA00022989"/>
    </source>
</evidence>
<keyword evidence="5 12" id="KW-0812">Transmembrane</keyword>
<reference evidence="15" key="1">
    <citation type="submission" date="2025-08" db="UniProtKB">
        <authorList>
            <consortium name="RefSeq"/>
        </authorList>
    </citation>
    <scope>IDENTIFICATION</scope>
    <source>
        <tissue evidence="15">Whole larvae</tissue>
    </source>
</reference>
<gene>
    <name evidence="15" type="primary">LOC113510441</name>
</gene>
<keyword evidence="7" id="KW-0915">Sodium</keyword>
<evidence type="ECO:0000256" key="3">
    <source>
        <dbReference type="ARBA" id="ARBA00022448"/>
    </source>
</evidence>
<dbReference type="RefSeq" id="XP_052756545.1">
    <property type="nucleotide sequence ID" value="XM_052900585.1"/>
</dbReference>
<evidence type="ECO:0000256" key="13">
    <source>
        <dbReference type="SAM" id="Phobius"/>
    </source>
</evidence>
<evidence type="ECO:0000256" key="11">
    <source>
        <dbReference type="ARBA" id="ARBA00023303"/>
    </source>
</evidence>
<keyword evidence="14" id="KW-1185">Reference proteome</keyword>
<keyword evidence="3 12" id="KW-0813">Transport</keyword>
<keyword evidence="8 12" id="KW-0406">Ion transport</keyword>
<organism evidence="14 15">
    <name type="scientific">Galleria mellonella</name>
    <name type="common">Greater wax moth</name>
    <dbReference type="NCBI Taxonomy" id="7137"/>
    <lineage>
        <taxon>Eukaryota</taxon>
        <taxon>Metazoa</taxon>
        <taxon>Ecdysozoa</taxon>
        <taxon>Arthropoda</taxon>
        <taxon>Hexapoda</taxon>
        <taxon>Insecta</taxon>
        <taxon>Pterygota</taxon>
        <taxon>Neoptera</taxon>
        <taxon>Endopterygota</taxon>
        <taxon>Lepidoptera</taxon>
        <taxon>Glossata</taxon>
        <taxon>Ditrysia</taxon>
        <taxon>Pyraloidea</taxon>
        <taxon>Pyralidae</taxon>
        <taxon>Galleriinae</taxon>
        <taxon>Galleria</taxon>
    </lineage>
</organism>
<dbReference type="PRINTS" id="PR01078">
    <property type="entry name" value="AMINACHANNEL"/>
</dbReference>
<dbReference type="Gene3D" id="2.60.470.10">
    <property type="entry name" value="Acid-sensing ion channels like domains"/>
    <property type="match status" value="1"/>
</dbReference>
<evidence type="ECO:0000256" key="9">
    <source>
        <dbReference type="ARBA" id="ARBA00023136"/>
    </source>
</evidence>
<keyword evidence="4 12" id="KW-0894">Sodium channel</keyword>
<evidence type="ECO:0000256" key="5">
    <source>
        <dbReference type="ARBA" id="ARBA00022692"/>
    </source>
</evidence>
<name>A0ABM3MYX6_GALME</name>
<dbReference type="Proteomes" id="UP001652740">
    <property type="component" value="Unplaced"/>
</dbReference>
<comment type="subcellular location">
    <subcellularLocation>
        <location evidence="1">Membrane</location>
        <topology evidence="1">Multi-pass membrane protein</topology>
    </subcellularLocation>
</comment>
<keyword evidence="9 13" id="KW-0472">Membrane</keyword>
<evidence type="ECO:0000256" key="2">
    <source>
        <dbReference type="ARBA" id="ARBA00007193"/>
    </source>
</evidence>